<dbReference type="Proteomes" id="UP001295423">
    <property type="component" value="Unassembled WGS sequence"/>
</dbReference>
<evidence type="ECO:0000313" key="3">
    <source>
        <dbReference type="Proteomes" id="UP001295423"/>
    </source>
</evidence>
<comment type="caution">
    <text evidence="2">The sequence shown here is derived from an EMBL/GenBank/DDBJ whole genome shotgun (WGS) entry which is preliminary data.</text>
</comment>
<organism evidence="2 3">
    <name type="scientific">Cylindrotheca closterium</name>
    <dbReference type="NCBI Taxonomy" id="2856"/>
    <lineage>
        <taxon>Eukaryota</taxon>
        <taxon>Sar</taxon>
        <taxon>Stramenopiles</taxon>
        <taxon>Ochrophyta</taxon>
        <taxon>Bacillariophyta</taxon>
        <taxon>Bacillariophyceae</taxon>
        <taxon>Bacillariophycidae</taxon>
        <taxon>Bacillariales</taxon>
        <taxon>Bacillariaceae</taxon>
        <taxon>Cylindrotheca</taxon>
    </lineage>
</organism>
<feature type="region of interest" description="Disordered" evidence="1">
    <location>
        <begin position="496"/>
        <end position="539"/>
    </location>
</feature>
<reference evidence="2" key="1">
    <citation type="submission" date="2023-08" db="EMBL/GenBank/DDBJ databases">
        <authorList>
            <person name="Audoor S."/>
            <person name="Bilcke G."/>
        </authorList>
    </citation>
    <scope>NUCLEOTIDE SEQUENCE</scope>
</reference>
<evidence type="ECO:0000256" key="1">
    <source>
        <dbReference type="SAM" id="MobiDB-lite"/>
    </source>
</evidence>
<gene>
    <name evidence="2" type="ORF">CYCCA115_LOCUS10</name>
</gene>
<keyword evidence="3" id="KW-1185">Reference proteome</keyword>
<evidence type="ECO:0000313" key="2">
    <source>
        <dbReference type="EMBL" id="CAJ1888196.1"/>
    </source>
</evidence>
<proteinExistence type="predicted"/>
<sequence>MRLWYFCLEREGSQPKIRYVVLFLLPLLYLQSLNVVSLYKKDQTWTEIYGSYVAVGHSEQATKTLSDETSGSVYENRHPYDSIPKWMTSYFQWHSQQLELIHDQNQDDGMNNQWRHHKVLLVRCMDDDRCGGTSDRLKSIPLFLILAAKTNRLVFLRWTRPFSLEEFLIPNDQRLDDVDDRNQYNYIWNWTVPNTLASILDAERDANGTYNQTTILSKKSQQLVSAVQNPSIWLVQGNLQFSGAALYESLAEEMMAKDEQESDTNASTAVSDFTTLYHYFFHATFAPAPAIRSIVDELFQRLHLQPNQFVVIHIRAKYPGEVFRETGNLTALEEIVDNAICIASNNLISSNINVSEAMPIYLAADAMPVLQAGMEHPNVVSRLSSSQQNAEENDPPHLNFAQKDEPSAFYSIFVDLIVMSQSRCVTFGAGGFGRFGSLRFGSDLDASAAKSVKQQSGSSNRCYPASKVQDHCTNTALSQRFLFVLILLHGGNIMSNAKKRPRSHQDEESITPSKRFHHHTGNPDLRSFEQDDDSSLDETEADALTSPAFLSKLPSSLLWHIFSFATHDQLVLQLSLIQQDEETESVFGLESSVETQTFLDNRSQSMLFDSFTVTTSALHKLRHRKPSSARRNFIAAYRRQN</sequence>
<dbReference type="EMBL" id="CAKOGP040000001">
    <property type="protein sequence ID" value="CAJ1888196.1"/>
    <property type="molecule type" value="Genomic_DNA"/>
</dbReference>
<feature type="compositionally biased region" description="Acidic residues" evidence="1">
    <location>
        <begin position="530"/>
        <end position="539"/>
    </location>
</feature>
<name>A0AAD2CFS0_9STRA</name>
<protein>
    <submittedName>
        <fullName evidence="2">Uncharacterized protein</fullName>
    </submittedName>
</protein>
<dbReference type="AlphaFoldDB" id="A0AAD2CFS0"/>
<accession>A0AAD2CFS0</accession>